<proteinExistence type="predicted"/>
<keyword evidence="1" id="KW-0732">Signal</keyword>
<sequence length="137" mass="15246">MYRKIIVLLAFLLLLLTACVNDSKTFTFSGNSTNWIANLKVTQTSDDYETQDFVLEYKGDDVNSVGEISYSVVSVGSFSRSGATLEENGTLKDSDKANPTNAKVTENTEVEVTVEWNGNTEKFKLDMQLVVDVKQKE</sequence>
<dbReference type="PROSITE" id="PS51257">
    <property type="entry name" value="PROKAR_LIPOPROTEIN"/>
    <property type="match status" value="1"/>
</dbReference>
<evidence type="ECO:0000256" key="1">
    <source>
        <dbReference type="SAM" id="SignalP"/>
    </source>
</evidence>
<name>A0ABU9XG37_9BACI</name>
<evidence type="ECO:0000313" key="3">
    <source>
        <dbReference type="Proteomes" id="UP001444625"/>
    </source>
</evidence>
<comment type="caution">
    <text evidence="2">The sequence shown here is derived from an EMBL/GenBank/DDBJ whole genome shotgun (WGS) entry which is preliminary data.</text>
</comment>
<reference evidence="2 3" key="1">
    <citation type="submission" date="2024-05" db="EMBL/GenBank/DDBJ databases">
        <authorList>
            <person name="Haq I."/>
            <person name="Ullah Z."/>
            <person name="Ahmad R."/>
            <person name="Li M."/>
            <person name="Tong Y."/>
        </authorList>
    </citation>
    <scope>NUCLEOTIDE SEQUENCE [LARGE SCALE GENOMIC DNA]</scope>
    <source>
        <strain evidence="2 3">16A2E</strain>
    </source>
</reference>
<organism evidence="2 3">
    <name type="scientific">Ornithinibacillus xuwenensis</name>
    <dbReference type="NCBI Taxonomy" id="3144668"/>
    <lineage>
        <taxon>Bacteria</taxon>
        <taxon>Bacillati</taxon>
        <taxon>Bacillota</taxon>
        <taxon>Bacilli</taxon>
        <taxon>Bacillales</taxon>
        <taxon>Bacillaceae</taxon>
        <taxon>Ornithinibacillus</taxon>
    </lineage>
</organism>
<dbReference type="RefSeq" id="WP_345823543.1">
    <property type="nucleotide sequence ID" value="NZ_JBDIML010000001.1"/>
</dbReference>
<dbReference type="Proteomes" id="UP001444625">
    <property type="component" value="Unassembled WGS sequence"/>
</dbReference>
<evidence type="ECO:0000313" key="2">
    <source>
        <dbReference type="EMBL" id="MEN2766084.1"/>
    </source>
</evidence>
<dbReference type="EMBL" id="JBDIML010000001">
    <property type="protein sequence ID" value="MEN2766084.1"/>
    <property type="molecule type" value="Genomic_DNA"/>
</dbReference>
<accession>A0ABU9XG37</accession>
<feature type="signal peptide" evidence="1">
    <location>
        <begin position="1"/>
        <end position="20"/>
    </location>
</feature>
<evidence type="ECO:0008006" key="4">
    <source>
        <dbReference type="Google" id="ProtNLM"/>
    </source>
</evidence>
<protein>
    <recommendedName>
        <fullName evidence="4">Lipoprotein</fullName>
    </recommendedName>
</protein>
<feature type="chain" id="PRO_5046356383" description="Lipoprotein" evidence="1">
    <location>
        <begin position="21"/>
        <end position="137"/>
    </location>
</feature>
<keyword evidence="3" id="KW-1185">Reference proteome</keyword>
<gene>
    <name evidence="2" type="ORF">ABC228_02710</name>
</gene>